<reference evidence="3 4" key="1">
    <citation type="submission" date="2018-05" db="EMBL/GenBank/DDBJ databases">
        <title>Genomic Encyclopedia of Type Strains, Phase IV (KMG-IV): sequencing the most valuable type-strain genomes for metagenomic binning, comparative biology and taxonomic classification.</title>
        <authorList>
            <person name="Goeker M."/>
        </authorList>
    </citation>
    <scope>NUCLEOTIDE SEQUENCE [LARGE SCALE GENOMIC DNA]</scope>
    <source>
        <strain evidence="3 4">DSM 103371</strain>
    </source>
</reference>
<dbReference type="KEGG" id="salo:EF888_13610"/>
<sequence>MKLPYAVAILAVLPSCATLQGMTSPREAAPVSVVAPAPPPPRTARTVEQFDTTTAEQKARAASVSGGTSLGTTVASLGDPAAPGFWIETPLVTEAGRGRVVYQGKSVEVDLRPGPSSRVSLGALRVLGAPLTDLAEVEVFVL</sequence>
<accession>A0A316GR57</accession>
<comment type="caution">
    <text evidence="3">The sequence shown here is derived from an EMBL/GenBank/DDBJ whole genome shotgun (WGS) entry which is preliminary data.</text>
</comment>
<dbReference type="EMBL" id="QGGV01000002">
    <property type="protein sequence ID" value="PWK57467.1"/>
    <property type="molecule type" value="Genomic_DNA"/>
</dbReference>
<keyword evidence="2" id="KW-0732">Signal</keyword>
<feature type="signal peptide" evidence="2">
    <location>
        <begin position="1"/>
        <end position="28"/>
    </location>
</feature>
<keyword evidence="4" id="KW-1185">Reference proteome</keyword>
<evidence type="ECO:0000256" key="1">
    <source>
        <dbReference type="SAM" id="MobiDB-lite"/>
    </source>
</evidence>
<evidence type="ECO:0000313" key="4">
    <source>
        <dbReference type="Proteomes" id="UP000245390"/>
    </source>
</evidence>
<feature type="chain" id="PRO_5016436197" description="D-galactarate dehydratase" evidence="2">
    <location>
        <begin position="29"/>
        <end position="142"/>
    </location>
</feature>
<name>A0A316GR57_9RHOB</name>
<protein>
    <recommendedName>
        <fullName evidence="5">D-galactarate dehydratase</fullName>
    </recommendedName>
</protein>
<dbReference type="RefSeq" id="WP_109758077.1">
    <property type="nucleotide sequence ID" value="NZ_CP034588.1"/>
</dbReference>
<dbReference type="Proteomes" id="UP000245390">
    <property type="component" value="Unassembled WGS sequence"/>
</dbReference>
<proteinExistence type="predicted"/>
<dbReference type="AlphaFoldDB" id="A0A316GR57"/>
<gene>
    <name evidence="3" type="ORF">C8D95_102110</name>
</gene>
<evidence type="ECO:0000256" key="2">
    <source>
        <dbReference type="SAM" id="SignalP"/>
    </source>
</evidence>
<feature type="compositionally biased region" description="Low complexity" evidence="1">
    <location>
        <begin position="25"/>
        <end position="35"/>
    </location>
</feature>
<dbReference type="OrthoDB" id="7871639at2"/>
<feature type="region of interest" description="Disordered" evidence="1">
    <location>
        <begin position="25"/>
        <end position="45"/>
    </location>
</feature>
<evidence type="ECO:0008006" key="5">
    <source>
        <dbReference type="Google" id="ProtNLM"/>
    </source>
</evidence>
<evidence type="ECO:0000313" key="3">
    <source>
        <dbReference type="EMBL" id="PWK57467.1"/>
    </source>
</evidence>
<organism evidence="3 4">
    <name type="scientific">Silicimonas algicola</name>
    <dbReference type="NCBI Taxonomy" id="1826607"/>
    <lineage>
        <taxon>Bacteria</taxon>
        <taxon>Pseudomonadati</taxon>
        <taxon>Pseudomonadota</taxon>
        <taxon>Alphaproteobacteria</taxon>
        <taxon>Rhodobacterales</taxon>
        <taxon>Paracoccaceae</taxon>
    </lineage>
</organism>